<dbReference type="PROSITE" id="PS50109">
    <property type="entry name" value="HIS_KIN"/>
    <property type="match status" value="1"/>
</dbReference>
<evidence type="ECO:0000256" key="4">
    <source>
        <dbReference type="ARBA" id="ARBA00022475"/>
    </source>
</evidence>
<dbReference type="AlphaFoldDB" id="A0A7W1T419"/>
<evidence type="ECO:0000256" key="11">
    <source>
        <dbReference type="ARBA" id="ARBA00023012"/>
    </source>
</evidence>
<keyword evidence="5" id="KW-0808">Transferase</keyword>
<dbReference type="RefSeq" id="WP_181675225.1">
    <property type="nucleotide sequence ID" value="NZ_JABJVM010000001.1"/>
</dbReference>
<keyword evidence="9" id="KW-0067">ATP-binding</keyword>
<keyword evidence="6 13" id="KW-0812">Transmembrane</keyword>
<dbReference type="EMBL" id="JABJVM010000001">
    <property type="protein sequence ID" value="MBA3924987.1"/>
    <property type="molecule type" value="Genomic_DNA"/>
</dbReference>
<feature type="transmembrane region" description="Helical" evidence="13">
    <location>
        <begin position="12"/>
        <end position="30"/>
    </location>
</feature>
<comment type="subcellular location">
    <subcellularLocation>
        <location evidence="2">Cell membrane</location>
        <topology evidence="2">Multi-pass membrane protein</topology>
    </subcellularLocation>
</comment>
<dbReference type="PANTHER" id="PTHR45453:SF2">
    <property type="entry name" value="HISTIDINE KINASE"/>
    <property type="match status" value="1"/>
</dbReference>
<evidence type="ECO:0000313" key="15">
    <source>
        <dbReference type="EMBL" id="MBA3924987.1"/>
    </source>
</evidence>
<gene>
    <name evidence="15" type="ORF">HPK16_01430</name>
</gene>
<evidence type="ECO:0000256" key="6">
    <source>
        <dbReference type="ARBA" id="ARBA00022692"/>
    </source>
</evidence>
<evidence type="ECO:0000259" key="14">
    <source>
        <dbReference type="PROSITE" id="PS50109"/>
    </source>
</evidence>
<dbReference type="GO" id="GO:0004721">
    <property type="term" value="F:phosphoprotein phosphatase activity"/>
    <property type="evidence" value="ECO:0007669"/>
    <property type="project" value="TreeGrafter"/>
</dbReference>
<reference evidence="15 16" key="2">
    <citation type="submission" date="2020-08" db="EMBL/GenBank/DDBJ databases">
        <title>Listeria ohnekaius sp. nov. and Listeria portnoyii sp. nov. isolated from non-agricultural and natural environments.</title>
        <authorList>
            <person name="Weller D."/>
            <person name="Belias A.M."/>
            <person name="Liao J."/>
            <person name="Guo S."/>
            <person name="Orsi R.H."/>
            <person name="Wiedmann M."/>
        </authorList>
    </citation>
    <scope>NUCLEOTIDE SEQUENCE [LARGE SCALE GENOMIC DNA]</scope>
    <source>
        <strain evidence="15 16">FSL W9-0585</strain>
    </source>
</reference>
<name>A0A7W1T419_9LIST</name>
<comment type="caution">
    <text evidence="15">The sequence shown here is derived from an EMBL/GenBank/DDBJ whole genome shotgun (WGS) entry which is preliminary data.</text>
</comment>
<dbReference type="EC" id="2.7.13.3" evidence="3"/>
<dbReference type="PANTHER" id="PTHR45453">
    <property type="entry name" value="PHOSPHATE REGULON SENSOR PROTEIN PHOR"/>
    <property type="match status" value="1"/>
</dbReference>
<proteinExistence type="predicted"/>
<dbReference type="InterPro" id="IPR050351">
    <property type="entry name" value="BphY/WalK/GraS-like"/>
</dbReference>
<keyword evidence="7" id="KW-0547">Nucleotide-binding</keyword>
<evidence type="ECO:0000256" key="3">
    <source>
        <dbReference type="ARBA" id="ARBA00012438"/>
    </source>
</evidence>
<dbReference type="GO" id="GO:0000155">
    <property type="term" value="F:phosphorelay sensor kinase activity"/>
    <property type="evidence" value="ECO:0007669"/>
    <property type="project" value="TreeGrafter"/>
</dbReference>
<dbReference type="Gene3D" id="3.30.565.10">
    <property type="entry name" value="Histidine kinase-like ATPase, C-terminal domain"/>
    <property type="match status" value="1"/>
</dbReference>
<evidence type="ECO:0000256" key="5">
    <source>
        <dbReference type="ARBA" id="ARBA00022679"/>
    </source>
</evidence>
<keyword evidence="16" id="KW-1185">Reference proteome</keyword>
<dbReference type="InterPro" id="IPR005467">
    <property type="entry name" value="His_kinase_dom"/>
</dbReference>
<dbReference type="InterPro" id="IPR036890">
    <property type="entry name" value="HATPase_C_sf"/>
</dbReference>
<keyword evidence="8 15" id="KW-0418">Kinase</keyword>
<evidence type="ECO:0000256" key="2">
    <source>
        <dbReference type="ARBA" id="ARBA00004651"/>
    </source>
</evidence>
<keyword evidence="4" id="KW-1003">Cell membrane</keyword>
<keyword evidence="12 13" id="KW-0472">Membrane</keyword>
<evidence type="ECO:0000256" key="12">
    <source>
        <dbReference type="ARBA" id="ARBA00023136"/>
    </source>
</evidence>
<keyword evidence="10 13" id="KW-1133">Transmembrane helix</keyword>
<evidence type="ECO:0000256" key="1">
    <source>
        <dbReference type="ARBA" id="ARBA00000085"/>
    </source>
</evidence>
<dbReference type="GO" id="GO:0005886">
    <property type="term" value="C:plasma membrane"/>
    <property type="evidence" value="ECO:0007669"/>
    <property type="project" value="UniProtKB-SubCell"/>
</dbReference>
<organism evidence="15 16">
    <name type="scientific">Listeria rustica</name>
    <dbReference type="NCBI Taxonomy" id="2713503"/>
    <lineage>
        <taxon>Bacteria</taxon>
        <taxon>Bacillati</taxon>
        <taxon>Bacillota</taxon>
        <taxon>Bacilli</taxon>
        <taxon>Bacillales</taxon>
        <taxon>Listeriaceae</taxon>
        <taxon>Listeria</taxon>
    </lineage>
</organism>
<sequence>MRLFFRSHLSFLLFALILSLSTVGIFWLDGYKNTRLAIYILFLWAVLGILFLTIRYFGYRRVFKRLEQADIVASEFHPDEGSPFTQAFESYLAQQYHAYQIDLQKWRAKDTDRSIFINQWVHQMKTPVSVIELMTQNQSDPTLRSIQEETDKIKQGLDTVLYTLRLETFENDFVVEHTDLKTLATEAINEHKRLFIRNHLYPKVDISPDLFLETDKKWFVFMLGQILSNSIKYSPQKGSNVEITAITETTGYLLTIQDYGIGIEKSDLPRIFRPFFTGENGRKYQHSTGMGLFLVSEICKKLGYQLTVESEIGSGTTILIRIPIQK</sequence>
<accession>A0A7W1T419</accession>
<dbReference type="InterPro" id="IPR003594">
    <property type="entry name" value="HATPase_dom"/>
</dbReference>
<evidence type="ECO:0000256" key="8">
    <source>
        <dbReference type="ARBA" id="ARBA00022777"/>
    </source>
</evidence>
<keyword evidence="11" id="KW-0902">Two-component regulatory system</keyword>
<dbReference type="Proteomes" id="UP000548787">
    <property type="component" value="Unassembled WGS sequence"/>
</dbReference>
<dbReference type="SMART" id="SM00387">
    <property type="entry name" value="HATPase_c"/>
    <property type="match status" value="1"/>
</dbReference>
<evidence type="ECO:0000313" key="16">
    <source>
        <dbReference type="Proteomes" id="UP000548787"/>
    </source>
</evidence>
<dbReference type="GO" id="GO:0016036">
    <property type="term" value="P:cellular response to phosphate starvation"/>
    <property type="evidence" value="ECO:0007669"/>
    <property type="project" value="TreeGrafter"/>
</dbReference>
<evidence type="ECO:0000256" key="9">
    <source>
        <dbReference type="ARBA" id="ARBA00022840"/>
    </source>
</evidence>
<comment type="catalytic activity">
    <reaction evidence="1">
        <text>ATP + protein L-histidine = ADP + protein N-phospho-L-histidine.</text>
        <dbReference type="EC" id="2.7.13.3"/>
    </reaction>
</comment>
<dbReference type="SUPFAM" id="SSF55874">
    <property type="entry name" value="ATPase domain of HSP90 chaperone/DNA topoisomerase II/histidine kinase"/>
    <property type="match status" value="1"/>
</dbReference>
<protein>
    <recommendedName>
        <fullName evidence="3">histidine kinase</fullName>
        <ecNumber evidence="3">2.7.13.3</ecNumber>
    </recommendedName>
</protein>
<dbReference type="GO" id="GO:0005524">
    <property type="term" value="F:ATP binding"/>
    <property type="evidence" value="ECO:0007669"/>
    <property type="project" value="UniProtKB-KW"/>
</dbReference>
<feature type="domain" description="Histidine kinase" evidence="14">
    <location>
        <begin position="119"/>
        <end position="326"/>
    </location>
</feature>
<dbReference type="PRINTS" id="PR00344">
    <property type="entry name" value="BCTRLSENSOR"/>
</dbReference>
<reference evidence="15 16" key="1">
    <citation type="submission" date="2020-05" db="EMBL/GenBank/DDBJ databases">
        <authorList>
            <person name="Carlin C.R."/>
        </authorList>
    </citation>
    <scope>NUCLEOTIDE SEQUENCE [LARGE SCALE GENOMIC DNA]</scope>
    <source>
        <strain evidence="15 16">FSL W9-0585</strain>
    </source>
</reference>
<evidence type="ECO:0000256" key="10">
    <source>
        <dbReference type="ARBA" id="ARBA00022989"/>
    </source>
</evidence>
<feature type="transmembrane region" description="Helical" evidence="13">
    <location>
        <begin position="36"/>
        <end position="57"/>
    </location>
</feature>
<evidence type="ECO:0000256" key="7">
    <source>
        <dbReference type="ARBA" id="ARBA00022741"/>
    </source>
</evidence>
<dbReference type="Pfam" id="PF02518">
    <property type="entry name" value="HATPase_c"/>
    <property type="match status" value="1"/>
</dbReference>
<dbReference type="InterPro" id="IPR004358">
    <property type="entry name" value="Sig_transdc_His_kin-like_C"/>
</dbReference>
<evidence type="ECO:0000256" key="13">
    <source>
        <dbReference type="SAM" id="Phobius"/>
    </source>
</evidence>